<gene>
    <name evidence="1" type="ORF">EHQ17_05595</name>
</gene>
<evidence type="ECO:0000313" key="1">
    <source>
        <dbReference type="EMBL" id="TGK36049.1"/>
    </source>
</evidence>
<dbReference type="RefSeq" id="WP_135591254.1">
    <property type="nucleotide sequence ID" value="NZ_RQEZ01000002.1"/>
</dbReference>
<comment type="caution">
    <text evidence="1">The sequence shown here is derived from an EMBL/GenBank/DDBJ whole genome shotgun (WGS) entry which is preliminary data.</text>
</comment>
<accession>A0A5F1YE29</accession>
<organism evidence="1 2">
    <name type="scientific">Leptospira gomenensis</name>
    <dbReference type="NCBI Taxonomy" id="2484974"/>
    <lineage>
        <taxon>Bacteria</taxon>
        <taxon>Pseudomonadati</taxon>
        <taxon>Spirochaetota</taxon>
        <taxon>Spirochaetia</taxon>
        <taxon>Leptospirales</taxon>
        <taxon>Leptospiraceae</taxon>
        <taxon>Leptospira</taxon>
    </lineage>
</organism>
<name>A0A5F1YE29_9LEPT</name>
<dbReference type="AlphaFoldDB" id="A0A5F1YE29"/>
<protein>
    <submittedName>
        <fullName evidence="1">Uncharacterized protein</fullName>
    </submittedName>
</protein>
<reference evidence="1" key="1">
    <citation type="journal article" date="2019" name="PLoS Negl. Trop. Dis.">
        <title>Revisiting the worldwide diversity of Leptospira species in the environment.</title>
        <authorList>
            <person name="Vincent A.T."/>
            <person name="Schiettekatte O."/>
            <person name="Bourhy P."/>
            <person name="Veyrier F.J."/>
            <person name="Picardeau M."/>
        </authorList>
    </citation>
    <scope>NUCLEOTIDE SEQUENCE [LARGE SCALE GENOMIC DNA]</scope>
    <source>
        <strain evidence="1">201800299</strain>
    </source>
</reference>
<sequence length="101" mass="11879">MRHAQPAASTTELTGKIRDNLDPVILSEIKEKSITQIAEYARERFVTFDWRWNDHEEMEDKTITSLFLMKNEMTKICGADREKIREFISVLECILEEEEGE</sequence>
<dbReference type="EMBL" id="RQFA01000026">
    <property type="protein sequence ID" value="TGK36049.1"/>
    <property type="molecule type" value="Genomic_DNA"/>
</dbReference>
<dbReference type="OrthoDB" id="335464at2"/>
<dbReference type="Proteomes" id="UP000298277">
    <property type="component" value="Unassembled WGS sequence"/>
</dbReference>
<evidence type="ECO:0000313" key="2">
    <source>
        <dbReference type="Proteomes" id="UP000298277"/>
    </source>
</evidence>
<proteinExistence type="predicted"/>
<dbReference type="NCBIfam" id="NF047691">
    <property type="entry name" value="LIC13344_fam"/>
    <property type="match status" value="1"/>
</dbReference>
<keyword evidence="2" id="KW-1185">Reference proteome</keyword>